<protein>
    <submittedName>
        <fullName evidence="1">Uncharacterized protein</fullName>
    </submittedName>
</protein>
<gene>
    <name evidence="1" type="ORF">LRX75_16665</name>
</gene>
<accession>A0A9X1T1L1</accession>
<sequence>MTVSPERGSEKGPEREVDIVTSAVFAWCAERRIGLRTQAGVSAASAAIALFERGYRTPDALFHALHGLSGTETAHYG</sequence>
<evidence type="ECO:0000313" key="1">
    <source>
        <dbReference type="EMBL" id="MCD7110667.1"/>
    </source>
</evidence>
<keyword evidence="2" id="KW-1185">Reference proteome</keyword>
<dbReference type="AlphaFoldDB" id="A0A9X1T1L1"/>
<dbReference type="Proteomes" id="UP001139089">
    <property type="component" value="Unassembled WGS sequence"/>
</dbReference>
<dbReference type="EMBL" id="JAJOZR010000010">
    <property type="protein sequence ID" value="MCD7110667.1"/>
    <property type="molecule type" value="Genomic_DNA"/>
</dbReference>
<comment type="caution">
    <text evidence="1">The sequence shown here is derived from an EMBL/GenBank/DDBJ whole genome shotgun (WGS) entry which is preliminary data.</text>
</comment>
<evidence type="ECO:0000313" key="2">
    <source>
        <dbReference type="Proteomes" id="UP001139089"/>
    </source>
</evidence>
<proteinExistence type="predicted"/>
<reference evidence="1" key="1">
    <citation type="submission" date="2021-12" db="EMBL/GenBank/DDBJ databases">
        <authorList>
            <person name="Li Y."/>
        </authorList>
    </citation>
    <scope>NUCLEOTIDE SEQUENCE</scope>
    <source>
        <strain evidence="1">DKSPLA3</strain>
    </source>
</reference>
<dbReference type="RefSeq" id="WP_231815812.1">
    <property type="nucleotide sequence ID" value="NZ_JAJOZR010000010.1"/>
</dbReference>
<organism evidence="1 2">
    <name type="scientific">Rhizobium quercicola</name>
    <dbReference type="NCBI Taxonomy" id="2901226"/>
    <lineage>
        <taxon>Bacteria</taxon>
        <taxon>Pseudomonadati</taxon>
        <taxon>Pseudomonadota</taxon>
        <taxon>Alphaproteobacteria</taxon>
        <taxon>Hyphomicrobiales</taxon>
        <taxon>Rhizobiaceae</taxon>
        <taxon>Rhizobium/Agrobacterium group</taxon>
        <taxon>Rhizobium</taxon>
    </lineage>
</organism>
<name>A0A9X1T1L1_9HYPH</name>